<dbReference type="PANTHER" id="PTHR43806">
    <property type="entry name" value="PEPTIDASE S8"/>
    <property type="match status" value="1"/>
</dbReference>
<dbReference type="SUPFAM" id="SSF52743">
    <property type="entry name" value="Subtilisin-like"/>
    <property type="match status" value="1"/>
</dbReference>
<dbReference type="InterPro" id="IPR015500">
    <property type="entry name" value="Peptidase_S8_subtilisin-rel"/>
</dbReference>
<feature type="domain" description="Peptidase S8/S53" evidence="6">
    <location>
        <begin position="153"/>
        <end position="449"/>
    </location>
</feature>
<dbReference type="PANTHER" id="PTHR43806:SF11">
    <property type="entry name" value="CEREVISIN-RELATED"/>
    <property type="match status" value="1"/>
</dbReference>
<dbReference type="InterPro" id="IPR000209">
    <property type="entry name" value="Peptidase_S8/S53_dom"/>
</dbReference>
<evidence type="ECO:0000256" key="5">
    <source>
        <dbReference type="PROSITE-ProRule" id="PRU01240"/>
    </source>
</evidence>
<evidence type="ECO:0000256" key="2">
    <source>
        <dbReference type="ARBA" id="ARBA00022670"/>
    </source>
</evidence>
<dbReference type="InterPro" id="IPR036852">
    <property type="entry name" value="Peptidase_S8/S53_dom_sf"/>
</dbReference>
<feature type="active site" description="Charge relay system" evidence="5">
    <location>
        <position position="206"/>
    </location>
</feature>
<evidence type="ECO:0000313" key="8">
    <source>
        <dbReference type="Proteomes" id="UP001430374"/>
    </source>
</evidence>
<accession>A0ABS9CAA8</accession>
<protein>
    <submittedName>
        <fullName evidence="7">S8/S53 family peptidase</fullName>
    </submittedName>
</protein>
<keyword evidence="3 5" id="KW-0378">Hydrolase</keyword>
<dbReference type="Pfam" id="PF00082">
    <property type="entry name" value="Peptidase_S8"/>
    <property type="match status" value="1"/>
</dbReference>
<evidence type="ECO:0000256" key="1">
    <source>
        <dbReference type="ARBA" id="ARBA00011073"/>
    </source>
</evidence>
<dbReference type="InterPro" id="IPR050131">
    <property type="entry name" value="Peptidase_S8_subtilisin-like"/>
</dbReference>
<keyword evidence="2 5" id="KW-0645">Protease</keyword>
<keyword evidence="8" id="KW-1185">Reference proteome</keyword>
<dbReference type="CDD" id="cd00306">
    <property type="entry name" value="Peptidases_S8_S53"/>
    <property type="match status" value="1"/>
</dbReference>
<evidence type="ECO:0000259" key="6">
    <source>
        <dbReference type="Pfam" id="PF00082"/>
    </source>
</evidence>
<dbReference type="PROSITE" id="PS51892">
    <property type="entry name" value="SUBTILASE"/>
    <property type="match status" value="1"/>
</dbReference>
<dbReference type="PRINTS" id="PR00723">
    <property type="entry name" value="SUBTILISIN"/>
</dbReference>
<proteinExistence type="inferred from homology"/>
<evidence type="ECO:0000313" key="7">
    <source>
        <dbReference type="EMBL" id="MCF2221508.1"/>
    </source>
</evidence>
<feature type="active site" description="Charge relay system" evidence="5">
    <location>
        <position position="388"/>
    </location>
</feature>
<comment type="caution">
    <text evidence="7">The sequence shown here is derived from an EMBL/GenBank/DDBJ whole genome shotgun (WGS) entry which is preliminary data.</text>
</comment>
<reference evidence="7" key="1">
    <citation type="submission" date="2021-08" db="EMBL/GenBank/DDBJ databases">
        <title>Complete genome sequence of Chryseobacterium sp strain PS-8.</title>
        <authorList>
            <person name="Das S.K."/>
        </authorList>
    </citation>
    <scope>NUCLEOTIDE SEQUENCE</scope>
    <source>
        <strain evidence="7">PS-8</strain>
    </source>
</reference>
<feature type="active site" description="Charge relay system" evidence="5">
    <location>
        <position position="160"/>
    </location>
</feature>
<dbReference type="InterPro" id="IPR023828">
    <property type="entry name" value="Peptidase_S8_Ser-AS"/>
</dbReference>
<dbReference type="PROSITE" id="PS00138">
    <property type="entry name" value="SUBTILASE_SER"/>
    <property type="match status" value="1"/>
</dbReference>
<comment type="similarity">
    <text evidence="1 5">Belongs to the peptidase S8 family.</text>
</comment>
<dbReference type="RefSeq" id="WP_235132797.1">
    <property type="nucleotide sequence ID" value="NZ_JACSGT010000003.1"/>
</dbReference>
<gene>
    <name evidence="7" type="ORF">H9Q08_19770</name>
</gene>
<evidence type="ECO:0000256" key="4">
    <source>
        <dbReference type="ARBA" id="ARBA00022825"/>
    </source>
</evidence>
<organism evidence="7 8">
    <name type="scientific">Chryseobacterium indicum</name>
    <dbReference type="NCBI Taxonomy" id="2766954"/>
    <lineage>
        <taxon>Bacteria</taxon>
        <taxon>Pseudomonadati</taxon>
        <taxon>Bacteroidota</taxon>
        <taxon>Flavobacteriia</taxon>
        <taxon>Flavobacteriales</taxon>
        <taxon>Weeksellaceae</taxon>
        <taxon>Chryseobacterium group</taxon>
        <taxon>Chryseobacterium</taxon>
    </lineage>
</organism>
<evidence type="ECO:0000256" key="3">
    <source>
        <dbReference type="ARBA" id="ARBA00022801"/>
    </source>
</evidence>
<dbReference type="Proteomes" id="UP001430374">
    <property type="component" value="Unassembled WGS sequence"/>
</dbReference>
<sequence>MKKYNQPIELIVKRPTAILQSKSAQKDLTKKLKEGGIEAEFASENLASQNSNIVLKTNAKDTEINPWDMAHISLNSLEKDASYIEPNFTHEFVVERKINVPAEKLSSKSFGSGKLNNNYDPDWYPHQNIIWHLDDNFSQLKSARDSVSNIDFNIRVGHIDTGYSKTHFAIPESVRKNPLQRNFIDGENPSDAHDPFTKGFMKQPGHGTGTLGILAGTKINISTDNGIFNDYLGAAYFAEVISCRIAESVVLFKTHAFADALDYLTQLSLSGTQVHVVSMSMGGAPSRIWADAVNAAYEAGITLVTAAGNNFAGLPTRHVVYPARFGRVIAACGVTFENKPYLTNKIDEMQGCFGPKRHMSKALSAFTPNSPWASVESGSIEFSGAGTSSATPQIAAAAAIYYRKYHQELNQLPQKWQRVEAIRNALYKSALKKVNNEYDADFTEYFGNGIIKANDALKIPVPSASSLRKTNEDEVPWFPILNTIFKAKPNSQQNARLDMFNTELSQLVYSSPELSSLIDDDTRDYDKISQKKWKLFRDAVIGNPSTSVTLKKYLEETSNI</sequence>
<keyword evidence="4 5" id="KW-0720">Serine protease</keyword>
<dbReference type="EMBL" id="JACSGT010000003">
    <property type="protein sequence ID" value="MCF2221508.1"/>
    <property type="molecule type" value="Genomic_DNA"/>
</dbReference>
<dbReference type="Gene3D" id="3.40.50.200">
    <property type="entry name" value="Peptidase S8/S53 domain"/>
    <property type="match status" value="1"/>
</dbReference>
<name>A0ABS9CAA8_9FLAO</name>